<keyword evidence="4 7" id="KW-1133">Transmembrane helix</keyword>
<evidence type="ECO:0000313" key="10">
    <source>
        <dbReference type="Proteomes" id="UP000799436"/>
    </source>
</evidence>
<sequence length="664" mass="72019">MARPNAYRRPRRERRLPVQQLVILSICRFAEPISSTSLFPYLPEMVRSFGVAEKDVGGWAGLCSAVFSISQACMGIPWGRFSDIYGRKTAILLGLTSTMLTSLLWGFSKNLPMALAARVLAGAGNGNVGIIRTTVAEMVPFKELQPRAFSLMPLVWNIGSIFGPTIGGALANPLNVKPGEHIDNPSFFQRFPYLLPNLVSACFFTVGIITGLLFLEETLETLQGRRDYGRVVGDKLKSLFKSHVMKIEEILHFRKAQGKAEDDEREPLLKANEDEEDALPVKPQEPPPPPPPPPKLSEVLNRQSILNLVVYTLLAMHSMAFDQLLPVFMQFPSIHSGSEDVTLPGTNGNPLKFAGGFTLDHFRIGLISTCYGVCGMLIQFFVFPPVARKLGILYCLKWCACVFPIAYFIMPFTALLPTRQTQIAGAFCIMMLKCLCGIFAFPCSTILMTNSASSLRTLGTLNGMATSTSALGRACGPAIGGLFFTIGVKRGFVIAPWWMFSAIAIIAAVPVFFLEEGAGFGGDDGEISDDEEEEHEHDVLRAEGLEGEAQAVAGKAGPMMVPTKQQIEEEEEQKYGGVGGLLTRTNTSGSSAVSEGVESGNGTPSRSRRGSASQQLPPTLSRRGSRRIMRRTSMPLGVGSQGVSRRYSSNLGQSLGSSGSYAGY</sequence>
<feature type="compositionally biased region" description="Pro residues" evidence="6">
    <location>
        <begin position="283"/>
        <end position="295"/>
    </location>
</feature>
<dbReference type="InterPro" id="IPR011701">
    <property type="entry name" value="MFS"/>
</dbReference>
<gene>
    <name evidence="9" type="ORF">EJ03DRAFT_327890</name>
</gene>
<evidence type="ECO:0000256" key="1">
    <source>
        <dbReference type="ARBA" id="ARBA00004141"/>
    </source>
</evidence>
<keyword evidence="5 7" id="KW-0472">Membrane</keyword>
<comment type="subcellular location">
    <subcellularLocation>
        <location evidence="1">Membrane</location>
        <topology evidence="1">Multi-pass membrane protein</topology>
    </subcellularLocation>
</comment>
<keyword evidence="2" id="KW-0813">Transport</keyword>
<dbReference type="Pfam" id="PF07690">
    <property type="entry name" value="MFS_1"/>
    <property type="match status" value="1"/>
</dbReference>
<evidence type="ECO:0000256" key="4">
    <source>
        <dbReference type="ARBA" id="ARBA00022989"/>
    </source>
</evidence>
<proteinExistence type="predicted"/>
<dbReference type="CDD" id="cd17330">
    <property type="entry name" value="MFS_SLC46_TetA_like"/>
    <property type="match status" value="1"/>
</dbReference>
<evidence type="ECO:0000256" key="2">
    <source>
        <dbReference type="ARBA" id="ARBA00022448"/>
    </source>
</evidence>
<evidence type="ECO:0000259" key="8">
    <source>
        <dbReference type="PROSITE" id="PS50850"/>
    </source>
</evidence>
<feature type="transmembrane region" description="Helical" evidence="7">
    <location>
        <begin position="194"/>
        <end position="215"/>
    </location>
</feature>
<feature type="transmembrane region" description="Helical" evidence="7">
    <location>
        <begin position="395"/>
        <end position="417"/>
    </location>
</feature>
<dbReference type="SUPFAM" id="SSF103473">
    <property type="entry name" value="MFS general substrate transporter"/>
    <property type="match status" value="1"/>
</dbReference>
<dbReference type="EMBL" id="ML995839">
    <property type="protein sequence ID" value="KAF2768926.1"/>
    <property type="molecule type" value="Genomic_DNA"/>
</dbReference>
<evidence type="ECO:0000313" key="9">
    <source>
        <dbReference type="EMBL" id="KAF2768926.1"/>
    </source>
</evidence>
<keyword evidence="3 7" id="KW-0812">Transmembrane</keyword>
<feature type="transmembrane region" description="Helical" evidence="7">
    <location>
        <begin position="362"/>
        <end position="383"/>
    </location>
</feature>
<reference evidence="9" key="1">
    <citation type="journal article" date="2020" name="Stud. Mycol.">
        <title>101 Dothideomycetes genomes: a test case for predicting lifestyles and emergence of pathogens.</title>
        <authorList>
            <person name="Haridas S."/>
            <person name="Albert R."/>
            <person name="Binder M."/>
            <person name="Bloem J."/>
            <person name="Labutti K."/>
            <person name="Salamov A."/>
            <person name="Andreopoulos B."/>
            <person name="Baker S."/>
            <person name="Barry K."/>
            <person name="Bills G."/>
            <person name="Bluhm B."/>
            <person name="Cannon C."/>
            <person name="Castanera R."/>
            <person name="Culley D."/>
            <person name="Daum C."/>
            <person name="Ezra D."/>
            <person name="Gonzalez J."/>
            <person name="Henrissat B."/>
            <person name="Kuo A."/>
            <person name="Liang C."/>
            <person name="Lipzen A."/>
            <person name="Lutzoni F."/>
            <person name="Magnuson J."/>
            <person name="Mondo S."/>
            <person name="Nolan M."/>
            <person name="Ohm R."/>
            <person name="Pangilinan J."/>
            <person name="Park H.-J."/>
            <person name="Ramirez L."/>
            <person name="Alfaro M."/>
            <person name="Sun H."/>
            <person name="Tritt A."/>
            <person name="Yoshinaga Y."/>
            <person name="Zwiers L.-H."/>
            <person name="Turgeon B."/>
            <person name="Goodwin S."/>
            <person name="Spatafora J."/>
            <person name="Crous P."/>
            <person name="Grigoriev I."/>
        </authorList>
    </citation>
    <scope>NUCLEOTIDE SEQUENCE</scope>
    <source>
        <strain evidence="9">CBS 116005</strain>
    </source>
</reference>
<dbReference type="AlphaFoldDB" id="A0A6G1L7V8"/>
<accession>A0A6G1L7V8</accession>
<evidence type="ECO:0000256" key="6">
    <source>
        <dbReference type="SAM" id="MobiDB-lite"/>
    </source>
</evidence>
<feature type="transmembrane region" description="Helical" evidence="7">
    <location>
        <begin position="56"/>
        <end position="78"/>
    </location>
</feature>
<evidence type="ECO:0000256" key="7">
    <source>
        <dbReference type="SAM" id="Phobius"/>
    </source>
</evidence>
<dbReference type="GO" id="GO:0016020">
    <property type="term" value="C:membrane"/>
    <property type="evidence" value="ECO:0007669"/>
    <property type="project" value="UniProtKB-SubCell"/>
</dbReference>
<feature type="compositionally biased region" description="Low complexity" evidence="6">
    <location>
        <begin position="588"/>
        <end position="602"/>
    </location>
</feature>
<dbReference type="GO" id="GO:0022857">
    <property type="term" value="F:transmembrane transporter activity"/>
    <property type="evidence" value="ECO:0007669"/>
    <property type="project" value="InterPro"/>
</dbReference>
<keyword evidence="10" id="KW-1185">Reference proteome</keyword>
<feature type="compositionally biased region" description="Low complexity" evidence="6">
    <location>
        <begin position="647"/>
        <end position="664"/>
    </location>
</feature>
<feature type="domain" description="Major facilitator superfamily (MFS) profile" evidence="8">
    <location>
        <begin position="20"/>
        <end position="519"/>
    </location>
</feature>
<evidence type="ECO:0000256" key="3">
    <source>
        <dbReference type="ARBA" id="ARBA00022692"/>
    </source>
</evidence>
<feature type="transmembrane region" description="Helical" evidence="7">
    <location>
        <begin position="494"/>
        <end position="514"/>
    </location>
</feature>
<dbReference type="InterPro" id="IPR020846">
    <property type="entry name" value="MFS_dom"/>
</dbReference>
<feature type="transmembrane region" description="Helical" evidence="7">
    <location>
        <begin position="154"/>
        <end position="174"/>
    </location>
</feature>
<feature type="transmembrane region" description="Helical" evidence="7">
    <location>
        <begin position="90"/>
        <end position="107"/>
    </location>
</feature>
<evidence type="ECO:0000256" key="5">
    <source>
        <dbReference type="ARBA" id="ARBA00023136"/>
    </source>
</evidence>
<dbReference type="PANTHER" id="PTHR23504">
    <property type="entry name" value="MAJOR FACILITATOR SUPERFAMILY DOMAIN-CONTAINING PROTEIN 10"/>
    <property type="match status" value="1"/>
</dbReference>
<dbReference type="PROSITE" id="PS50850">
    <property type="entry name" value="MFS"/>
    <property type="match status" value="1"/>
</dbReference>
<protein>
    <submittedName>
        <fullName evidence="9">MFS general substrate transporter</fullName>
    </submittedName>
</protein>
<dbReference type="Proteomes" id="UP000799436">
    <property type="component" value="Unassembled WGS sequence"/>
</dbReference>
<feature type="transmembrane region" description="Helical" evidence="7">
    <location>
        <begin position="423"/>
        <end position="449"/>
    </location>
</feature>
<feature type="transmembrane region" description="Helical" evidence="7">
    <location>
        <begin position="113"/>
        <end position="133"/>
    </location>
</feature>
<feature type="region of interest" description="Disordered" evidence="6">
    <location>
        <begin position="579"/>
        <end position="664"/>
    </location>
</feature>
<dbReference type="PANTHER" id="PTHR23504:SF8">
    <property type="entry name" value="TRANSPORTER, PUTATIVE (AFU_ORTHOLOGUE AFUA_1G03730)-RELATED"/>
    <property type="match status" value="1"/>
</dbReference>
<feature type="region of interest" description="Disordered" evidence="6">
    <location>
        <begin position="274"/>
        <end position="297"/>
    </location>
</feature>
<dbReference type="Gene3D" id="1.20.1250.20">
    <property type="entry name" value="MFS general substrate transporter like domains"/>
    <property type="match status" value="1"/>
</dbReference>
<feature type="transmembrane region" description="Helical" evidence="7">
    <location>
        <begin position="305"/>
        <end position="321"/>
    </location>
</feature>
<dbReference type="OrthoDB" id="10262656at2759"/>
<name>A0A6G1L7V8_9PEZI</name>
<dbReference type="InterPro" id="IPR036259">
    <property type="entry name" value="MFS_trans_sf"/>
</dbReference>
<organism evidence="9 10">
    <name type="scientific">Teratosphaeria nubilosa</name>
    <dbReference type="NCBI Taxonomy" id="161662"/>
    <lineage>
        <taxon>Eukaryota</taxon>
        <taxon>Fungi</taxon>
        <taxon>Dikarya</taxon>
        <taxon>Ascomycota</taxon>
        <taxon>Pezizomycotina</taxon>
        <taxon>Dothideomycetes</taxon>
        <taxon>Dothideomycetidae</taxon>
        <taxon>Mycosphaerellales</taxon>
        <taxon>Teratosphaeriaceae</taxon>
        <taxon>Teratosphaeria</taxon>
    </lineage>
</organism>